<dbReference type="InterPro" id="IPR011335">
    <property type="entry name" value="Restrct_endonuc-II-like"/>
</dbReference>
<keyword evidence="4" id="KW-1185">Reference proteome</keyword>
<dbReference type="SUPFAM" id="SSF52980">
    <property type="entry name" value="Restriction endonuclease-like"/>
    <property type="match status" value="1"/>
</dbReference>
<dbReference type="InterPro" id="IPR003509">
    <property type="entry name" value="UPF0102_YraN-like"/>
</dbReference>
<dbReference type="Proteomes" id="UP001501407">
    <property type="component" value="Unassembled WGS sequence"/>
</dbReference>
<dbReference type="InterPro" id="IPR011856">
    <property type="entry name" value="tRNA_endonuc-like_dom_sf"/>
</dbReference>
<dbReference type="EMBL" id="BAABKZ010000005">
    <property type="protein sequence ID" value="GAA5099778.1"/>
    <property type="molecule type" value="Genomic_DNA"/>
</dbReference>
<comment type="similarity">
    <text evidence="1 2">Belongs to the UPF0102 family.</text>
</comment>
<dbReference type="HAMAP" id="MF_00048">
    <property type="entry name" value="UPF0102"/>
    <property type="match status" value="1"/>
</dbReference>
<dbReference type="NCBIfam" id="NF009150">
    <property type="entry name" value="PRK12497.1-3"/>
    <property type="match status" value="1"/>
</dbReference>
<dbReference type="Gene3D" id="3.40.1350.10">
    <property type="match status" value="1"/>
</dbReference>
<gene>
    <name evidence="3" type="ORF">GCM10025760_36380</name>
</gene>
<evidence type="ECO:0000256" key="1">
    <source>
        <dbReference type="ARBA" id="ARBA00006738"/>
    </source>
</evidence>
<organism evidence="3 4">
    <name type="scientific">Microbacterium yannicii</name>
    <dbReference type="NCBI Taxonomy" id="671622"/>
    <lineage>
        <taxon>Bacteria</taxon>
        <taxon>Bacillati</taxon>
        <taxon>Actinomycetota</taxon>
        <taxon>Actinomycetes</taxon>
        <taxon>Micrococcales</taxon>
        <taxon>Microbacteriaceae</taxon>
        <taxon>Microbacterium</taxon>
    </lineage>
</organism>
<reference evidence="4" key="1">
    <citation type="journal article" date="2019" name="Int. J. Syst. Evol. Microbiol.">
        <title>The Global Catalogue of Microorganisms (GCM) 10K type strain sequencing project: providing services to taxonomists for standard genome sequencing and annotation.</title>
        <authorList>
            <consortium name="The Broad Institute Genomics Platform"/>
            <consortium name="The Broad Institute Genome Sequencing Center for Infectious Disease"/>
            <person name="Wu L."/>
            <person name="Ma J."/>
        </authorList>
    </citation>
    <scope>NUCLEOTIDE SEQUENCE [LARGE SCALE GENOMIC DNA]</scope>
    <source>
        <strain evidence="4">JCM 18959</strain>
    </source>
</reference>
<dbReference type="PANTHER" id="PTHR34039">
    <property type="entry name" value="UPF0102 PROTEIN YRAN"/>
    <property type="match status" value="1"/>
</dbReference>
<sequence>MPRTRVLGGPEARDDAGMADKDMLGRAGEDRAAHYFEEQGFTVLDRNWRCRDGELDLIVADRSSVVVVEVKTRRGEEFGHPFEAIDARKRVRLWRLGVAWASEHRDVVQGRRLRIDAIGLTGAEPGTARLEHLVDVEVP</sequence>
<evidence type="ECO:0000313" key="3">
    <source>
        <dbReference type="EMBL" id="GAA5099778.1"/>
    </source>
</evidence>
<proteinExistence type="inferred from homology"/>
<dbReference type="NCBIfam" id="NF009154">
    <property type="entry name" value="PRK12497.3-3"/>
    <property type="match status" value="1"/>
</dbReference>
<dbReference type="CDD" id="cd20736">
    <property type="entry name" value="PoNe_Nuclease"/>
    <property type="match status" value="1"/>
</dbReference>
<evidence type="ECO:0000256" key="2">
    <source>
        <dbReference type="HAMAP-Rule" id="MF_00048"/>
    </source>
</evidence>
<dbReference type="Pfam" id="PF02021">
    <property type="entry name" value="UPF0102"/>
    <property type="match status" value="1"/>
</dbReference>
<name>A0ABP9MPG2_9MICO</name>
<dbReference type="PANTHER" id="PTHR34039:SF1">
    <property type="entry name" value="UPF0102 PROTEIN YRAN"/>
    <property type="match status" value="1"/>
</dbReference>
<protein>
    <recommendedName>
        <fullName evidence="2">UPF0102 protein GCM10025760_36380</fullName>
    </recommendedName>
</protein>
<evidence type="ECO:0000313" key="4">
    <source>
        <dbReference type="Proteomes" id="UP001501407"/>
    </source>
</evidence>
<comment type="caution">
    <text evidence="3">The sequence shown here is derived from an EMBL/GenBank/DDBJ whole genome shotgun (WGS) entry which is preliminary data.</text>
</comment>
<accession>A0ABP9MPG2</accession>